<organism evidence="1 2">
    <name type="scientific">Schistosoma mattheei</name>
    <dbReference type="NCBI Taxonomy" id="31246"/>
    <lineage>
        <taxon>Eukaryota</taxon>
        <taxon>Metazoa</taxon>
        <taxon>Spiralia</taxon>
        <taxon>Lophotrochozoa</taxon>
        <taxon>Platyhelminthes</taxon>
        <taxon>Trematoda</taxon>
        <taxon>Digenea</taxon>
        <taxon>Strigeidida</taxon>
        <taxon>Schistosomatoidea</taxon>
        <taxon>Schistosomatidae</taxon>
        <taxon>Schistosoma</taxon>
    </lineage>
</organism>
<dbReference type="AlphaFoldDB" id="A0A3P8HCV3"/>
<reference evidence="1 2" key="1">
    <citation type="submission" date="2018-11" db="EMBL/GenBank/DDBJ databases">
        <authorList>
            <consortium name="Pathogen Informatics"/>
        </authorList>
    </citation>
    <scope>NUCLEOTIDE SEQUENCE [LARGE SCALE GENOMIC DNA]</scope>
    <source>
        <strain>Denwood</strain>
        <strain evidence="2">Zambia</strain>
    </source>
</reference>
<accession>A0A3P8HCV3</accession>
<evidence type="ECO:0000313" key="2">
    <source>
        <dbReference type="Proteomes" id="UP000269396"/>
    </source>
</evidence>
<evidence type="ECO:0000313" key="1">
    <source>
        <dbReference type="EMBL" id="VDP88630.1"/>
    </source>
</evidence>
<dbReference type="Proteomes" id="UP000269396">
    <property type="component" value="Unassembled WGS sequence"/>
</dbReference>
<proteinExistence type="predicted"/>
<keyword evidence="2" id="KW-1185">Reference proteome</keyword>
<protein>
    <submittedName>
        <fullName evidence="1">Uncharacterized protein</fullName>
    </submittedName>
</protein>
<sequence length="63" mass="7362">MIQFNQLNSIQLMNSEQILLTSDIPLVNCALYIMMNSIQHLDTMFPIKFYGEYYKTVRILSNG</sequence>
<dbReference type="EMBL" id="UZAL01054715">
    <property type="protein sequence ID" value="VDP88630.1"/>
    <property type="molecule type" value="Genomic_DNA"/>
</dbReference>
<name>A0A3P8HCV3_9TREM</name>
<gene>
    <name evidence="1" type="ORF">SMTD_LOCUS22819</name>
</gene>